<dbReference type="AlphaFoldDB" id="A0A9W9Q5Q5"/>
<name>A0A9W9Q5Q5_9EURO</name>
<dbReference type="Gene3D" id="2.40.128.580">
    <property type="entry name" value="GXWXG domain"/>
    <property type="match status" value="1"/>
</dbReference>
<reference evidence="2" key="2">
    <citation type="journal article" date="2023" name="IMA Fungus">
        <title>Comparative genomic study of the Penicillium genus elucidates a diverse pangenome and 15 lateral gene transfer events.</title>
        <authorList>
            <person name="Petersen C."/>
            <person name="Sorensen T."/>
            <person name="Nielsen M.R."/>
            <person name="Sondergaard T.E."/>
            <person name="Sorensen J.L."/>
            <person name="Fitzpatrick D.A."/>
            <person name="Frisvad J.C."/>
            <person name="Nielsen K.L."/>
        </authorList>
    </citation>
    <scope>NUCLEOTIDE SEQUENCE</scope>
    <source>
        <strain evidence="2">IBT 21472</strain>
    </source>
</reference>
<keyword evidence="3" id="KW-1185">Reference proteome</keyword>
<protein>
    <recommendedName>
        <fullName evidence="1">DUF4334 domain-containing protein</fullName>
    </recommendedName>
</protein>
<dbReference type="Pfam" id="PF14232">
    <property type="entry name" value="DUF4334"/>
    <property type="match status" value="1"/>
</dbReference>
<accession>A0A9W9Q5Q5</accession>
<gene>
    <name evidence="2" type="ORF">N7476_002758</name>
</gene>
<dbReference type="Proteomes" id="UP001147746">
    <property type="component" value="Unassembled WGS sequence"/>
</dbReference>
<sequence>MAKTLRDIKWVGKSFKSVDQVDSIIVKLEGKRASWRQWVSATVREMMYQGVASSTMIYDDRPVFDHFRYVNESLWQASWKARHWVRQGIFISI</sequence>
<organism evidence="2 3">
    <name type="scientific">Penicillium atrosanguineum</name>
    <dbReference type="NCBI Taxonomy" id="1132637"/>
    <lineage>
        <taxon>Eukaryota</taxon>
        <taxon>Fungi</taxon>
        <taxon>Dikarya</taxon>
        <taxon>Ascomycota</taxon>
        <taxon>Pezizomycotina</taxon>
        <taxon>Eurotiomycetes</taxon>
        <taxon>Eurotiomycetidae</taxon>
        <taxon>Eurotiales</taxon>
        <taxon>Aspergillaceae</taxon>
        <taxon>Penicillium</taxon>
    </lineage>
</organism>
<dbReference type="InterPro" id="IPR025568">
    <property type="entry name" value="DUF4334"/>
</dbReference>
<evidence type="ECO:0000313" key="3">
    <source>
        <dbReference type="Proteomes" id="UP001147746"/>
    </source>
</evidence>
<comment type="caution">
    <text evidence="2">The sequence shown here is derived from an EMBL/GenBank/DDBJ whole genome shotgun (WGS) entry which is preliminary data.</text>
</comment>
<dbReference type="EMBL" id="JAPZBO010000002">
    <property type="protein sequence ID" value="KAJ5324158.1"/>
    <property type="molecule type" value="Genomic_DNA"/>
</dbReference>
<evidence type="ECO:0000313" key="2">
    <source>
        <dbReference type="EMBL" id="KAJ5324158.1"/>
    </source>
</evidence>
<proteinExistence type="predicted"/>
<feature type="domain" description="DUF4334" evidence="1">
    <location>
        <begin position="40"/>
        <end position="73"/>
    </location>
</feature>
<evidence type="ECO:0000259" key="1">
    <source>
        <dbReference type="Pfam" id="PF14232"/>
    </source>
</evidence>
<reference evidence="2" key="1">
    <citation type="submission" date="2022-12" db="EMBL/GenBank/DDBJ databases">
        <authorList>
            <person name="Petersen C."/>
        </authorList>
    </citation>
    <scope>NUCLEOTIDE SEQUENCE</scope>
    <source>
        <strain evidence="2">IBT 21472</strain>
    </source>
</reference>